<dbReference type="PANTHER" id="PTHR21310:SF15">
    <property type="entry name" value="AMINOGLYCOSIDE PHOSPHOTRANSFERASE DOMAIN-CONTAINING PROTEIN"/>
    <property type="match status" value="1"/>
</dbReference>
<keyword evidence="3" id="KW-1185">Reference proteome</keyword>
<feature type="domain" description="Aminoglycoside phosphotransferase" evidence="1">
    <location>
        <begin position="16"/>
        <end position="243"/>
    </location>
</feature>
<dbReference type="PANTHER" id="PTHR21310">
    <property type="entry name" value="AMINOGLYCOSIDE PHOSPHOTRANSFERASE-RELATED-RELATED"/>
    <property type="match status" value="1"/>
</dbReference>
<dbReference type="EMBL" id="BOMM01000022">
    <property type="protein sequence ID" value="GIE10989.1"/>
    <property type="molecule type" value="Genomic_DNA"/>
</dbReference>
<dbReference type="Proteomes" id="UP000598174">
    <property type="component" value="Unassembled WGS sequence"/>
</dbReference>
<dbReference type="SUPFAM" id="SSF56112">
    <property type="entry name" value="Protein kinase-like (PK-like)"/>
    <property type="match status" value="1"/>
</dbReference>
<name>A0A919J205_9ACTN</name>
<organism evidence="2 3">
    <name type="scientific">Paractinoplanes ferrugineus</name>
    <dbReference type="NCBI Taxonomy" id="113564"/>
    <lineage>
        <taxon>Bacteria</taxon>
        <taxon>Bacillati</taxon>
        <taxon>Actinomycetota</taxon>
        <taxon>Actinomycetes</taxon>
        <taxon>Micromonosporales</taxon>
        <taxon>Micromonosporaceae</taxon>
        <taxon>Paractinoplanes</taxon>
    </lineage>
</organism>
<comment type="caution">
    <text evidence="2">The sequence shown here is derived from an EMBL/GenBank/DDBJ whole genome shotgun (WGS) entry which is preliminary data.</text>
</comment>
<gene>
    <name evidence="2" type="ORF">Afe05nite_28290</name>
</gene>
<evidence type="ECO:0000313" key="3">
    <source>
        <dbReference type="Proteomes" id="UP000598174"/>
    </source>
</evidence>
<dbReference type="InterPro" id="IPR011009">
    <property type="entry name" value="Kinase-like_dom_sf"/>
</dbReference>
<proteinExistence type="predicted"/>
<sequence length="277" mass="29930">MRWAESVTGRKVVSSRLLSGGYSNENTLLEMSDGGRLVLRRYLGKNRCAVETALATRLRGIVPVPEVVAASPADGLLLSMFVEGGPVTADAGRSVGETLARIGSVSFGQPGFFGDETLTPDGFEPIGGLDAFVERCLREGNAAGHLTPAEQKALLRYATQVTPELDALRGSDRLVHADYNPKNMLAAAGTIVAVLDWEFAFSSSPLFDVANLMRDPRPPGFTDDFLRGFRDGGGVLPANWRSLSAALDLYSLADFLTRPVEHRYFGKAVTKIRELVR</sequence>
<dbReference type="InterPro" id="IPR002575">
    <property type="entry name" value="Aminoglycoside_PTrfase"/>
</dbReference>
<accession>A0A919J205</accession>
<dbReference type="InterPro" id="IPR051678">
    <property type="entry name" value="AGP_Transferase"/>
</dbReference>
<evidence type="ECO:0000259" key="1">
    <source>
        <dbReference type="Pfam" id="PF01636"/>
    </source>
</evidence>
<evidence type="ECO:0000313" key="2">
    <source>
        <dbReference type="EMBL" id="GIE10989.1"/>
    </source>
</evidence>
<dbReference type="Pfam" id="PF01636">
    <property type="entry name" value="APH"/>
    <property type="match status" value="1"/>
</dbReference>
<dbReference type="Gene3D" id="3.90.1200.10">
    <property type="match status" value="1"/>
</dbReference>
<protein>
    <recommendedName>
        <fullName evidence="1">Aminoglycoside phosphotransferase domain-containing protein</fullName>
    </recommendedName>
</protein>
<dbReference type="RefSeq" id="WP_344223817.1">
    <property type="nucleotide sequence ID" value="NZ_BAAABP010000039.1"/>
</dbReference>
<reference evidence="2" key="1">
    <citation type="submission" date="2021-01" db="EMBL/GenBank/DDBJ databases">
        <title>Whole genome shotgun sequence of Actinoplanes ferrugineus NBRC 15555.</title>
        <authorList>
            <person name="Komaki H."/>
            <person name="Tamura T."/>
        </authorList>
    </citation>
    <scope>NUCLEOTIDE SEQUENCE</scope>
    <source>
        <strain evidence="2">NBRC 15555</strain>
    </source>
</reference>
<dbReference type="AlphaFoldDB" id="A0A919J205"/>